<evidence type="ECO:0000313" key="8">
    <source>
        <dbReference type="EMBL" id="SSX21679.1"/>
    </source>
</evidence>
<dbReference type="PANTHER" id="PTHR11731:SF192">
    <property type="entry name" value="IP17501P"/>
    <property type="match status" value="1"/>
</dbReference>
<feature type="transmembrane region" description="Helical" evidence="4">
    <location>
        <begin position="121"/>
        <end position="142"/>
    </location>
</feature>
<sequence>MKKYLSDQAASSAYQVLSQFDEDFPQLTQAIDEKEEDIEYIYSDSSDDEIGITHIESDSSVDILFDKKRRIEIERRENLHQKFNSNKNNNKESDIEDMANYGSYFTEELVASKKNKLLRKFLIYGFIALVAIAIIVILSVFLTRSPNDSGSEPIVDDSPSLGLEDFLEGRMYPSSFNGSWAGNDKMIFRDKIGNVILHNVRTNSSQILIPSDKEPLNQGVTFSLSYDEKFLLVARDYRKLFRSSFSAIYDILNVATGEVKELQVGGVQAPLLLAEWNPKSNGIIFNYNYDLYYKKSPEETEIRITTDGKPTIYNGVPDWVYEEEVFSSNTAYWFSPDGNLLSFIKFDDTQVPFIDLPIYGPAGRLEFQYPNSRFVHYPKSGAPNPKVTLIVANLEDLSAGRAVDLTVINPPSEVTDEHIIATVAWADNSNLITVWMNRIQNKAVIRKCQLDTCETIASLESNTGWIELFTQPLFNADGSAMAILASQPQENDGGPYRHVTMIPVEANGKQIPLTKGKFVVTELMKWNPDSNTIFYTANMANSSESKHLFAIKGEANAEPQCLTCGLISSYTKRPQDYFDADFSKDGSFFILSHKGPDIPEEFLYTFKEVTGKIELQRLSLWEKNEHLEDLVSNKAVPQTEIHEIPITGTDFTAKVMLQVPRTIDRSGRVKYPMLVDVYGGPDSFSVVKKFTLDWGSHLASNKSIIYARIDGRGSGLRGDKLLHQIYKKLGTVEIQDQINTARKLSETLPYIDPNRIGIWGWSYGGYASGLALAKDTDKTFKCAASVAPVTDWMYYDSIYTERFMDVPQKNLQSYIDSRLSTMAEGFRDKQYLLIHGTLDDNVHFQQSMALAKSLEKADILFKEVSYPDEDHGLVGVRPHLYHTLGKFFNDCFGIKSS</sequence>
<dbReference type="PANTHER" id="PTHR11731">
    <property type="entry name" value="PROTEASE FAMILY S9B,C DIPEPTIDYL-PEPTIDASE IV-RELATED"/>
    <property type="match status" value="1"/>
</dbReference>
<evidence type="ECO:0000256" key="4">
    <source>
        <dbReference type="SAM" id="Phobius"/>
    </source>
</evidence>
<dbReference type="SUPFAM" id="SSF82171">
    <property type="entry name" value="DPP6 N-terminal domain-like"/>
    <property type="match status" value="1"/>
</dbReference>
<feature type="domain" description="Peptidase S9 prolyl oligopeptidase catalytic" evidence="5">
    <location>
        <begin position="692"/>
        <end position="893"/>
    </location>
</feature>
<evidence type="ECO:0000259" key="5">
    <source>
        <dbReference type="Pfam" id="PF00326"/>
    </source>
</evidence>
<dbReference type="InterPro" id="IPR029058">
    <property type="entry name" value="AB_hydrolase_fold"/>
</dbReference>
<name>A0A336K9H3_CULSO</name>
<evidence type="ECO:0000256" key="1">
    <source>
        <dbReference type="ARBA" id="ARBA00010036"/>
    </source>
</evidence>
<dbReference type="Pfam" id="PF00326">
    <property type="entry name" value="Peptidase_S9"/>
    <property type="match status" value="1"/>
</dbReference>
<keyword evidence="4" id="KW-0472">Membrane</keyword>
<gene>
    <name evidence="7" type="primary">CSON005098</name>
</gene>
<evidence type="ECO:0000259" key="6">
    <source>
        <dbReference type="Pfam" id="PF00930"/>
    </source>
</evidence>
<proteinExistence type="inferred from homology"/>
<dbReference type="InterPro" id="IPR002469">
    <property type="entry name" value="Peptidase_S9B_N"/>
</dbReference>
<reference evidence="8" key="2">
    <citation type="submission" date="2018-07" db="EMBL/GenBank/DDBJ databases">
        <authorList>
            <person name="Quirk P.G."/>
            <person name="Krulwich T.A."/>
        </authorList>
    </citation>
    <scope>NUCLEOTIDE SEQUENCE</scope>
</reference>
<dbReference type="AlphaFoldDB" id="A0A336K9H3"/>
<dbReference type="Gene3D" id="3.40.50.1820">
    <property type="entry name" value="alpha/beta hydrolase"/>
    <property type="match status" value="1"/>
</dbReference>
<protein>
    <recommendedName>
        <fullName evidence="3">Venom dipeptidyl peptidase 4</fullName>
    </recommendedName>
</protein>
<evidence type="ECO:0000256" key="3">
    <source>
        <dbReference type="ARBA" id="ARBA00072929"/>
    </source>
</evidence>
<dbReference type="OMA" id="MRTPQEN"/>
<keyword evidence="4" id="KW-0812">Transmembrane</keyword>
<dbReference type="FunFam" id="3.40.50.1820:FF:000003">
    <property type="entry name" value="Dipeptidyl peptidase 4"/>
    <property type="match status" value="1"/>
</dbReference>
<keyword evidence="2" id="KW-0325">Glycoprotein</keyword>
<dbReference type="InterPro" id="IPR001375">
    <property type="entry name" value="Peptidase_S9_cat"/>
</dbReference>
<evidence type="ECO:0000313" key="7">
    <source>
        <dbReference type="EMBL" id="SSX01299.1"/>
    </source>
</evidence>
<dbReference type="GO" id="GO:0008236">
    <property type="term" value="F:serine-type peptidase activity"/>
    <property type="evidence" value="ECO:0007669"/>
    <property type="project" value="InterPro"/>
</dbReference>
<dbReference type="EMBL" id="UFQT01000204">
    <property type="protein sequence ID" value="SSX21679.1"/>
    <property type="molecule type" value="Genomic_DNA"/>
</dbReference>
<dbReference type="GO" id="GO:0005886">
    <property type="term" value="C:plasma membrane"/>
    <property type="evidence" value="ECO:0007669"/>
    <property type="project" value="TreeGrafter"/>
</dbReference>
<keyword evidence="4" id="KW-1133">Transmembrane helix</keyword>
<comment type="similarity">
    <text evidence="1">Belongs to the peptidase S9B family. DPPIV subfamily.</text>
</comment>
<evidence type="ECO:0000256" key="2">
    <source>
        <dbReference type="ARBA" id="ARBA00023180"/>
    </source>
</evidence>
<dbReference type="GO" id="GO:0008239">
    <property type="term" value="F:dipeptidyl-peptidase activity"/>
    <property type="evidence" value="ECO:0007669"/>
    <property type="project" value="TreeGrafter"/>
</dbReference>
<organism evidence="7">
    <name type="scientific">Culicoides sonorensis</name>
    <name type="common">Biting midge</name>
    <dbReference type="NCBI Taxonomy" id="179676"/>
    <lineage>
        <taxon>Eukaryota</taxon>
        <taxon>Metazoa</taxon>
        <taxon>Ecdysozoa</taxon>
        <taxon>Arthropoda</taxon>
        <taxon>Hexapoda</taxon>
        <taxon>Insecta</taxon>
        <taxon>Pterygota</taxon>
        <taxon>Neoptera</taxon>
        <taxon>Endopterygota</taxon>
        <taxon>Diptera</taxon>
        <taxon>Nematocera</taxon>
        <taxon>Chironomoidea</taxon>
        <taxon>Ceratopogonidae</taxon>
        <taxon>Ceratopogoninae</taxon>
        <taxon>Culicoides</taxon>
        <taxon>Monoculicoides</taxon>
    </lineage>
</organism>
<reference evidence="7" key="1">
    <citation type="submission" date="2018-04" db="EMBL/GenBank/DDBJ databases">
        <authorList>
            <person name="Go L.Y."/>
            <person name="Mitchell J.A."/>
        </authorList>
    </citation>
    <scope>NUCLEOTIDE SEQUENCE</scope>
    <source>
        <tissue evidence="7">Whole organism</tissue>
    </source>
</reference>
<dbReference type="Gene3D" id="2.140.10.30">
    <property type="entry name" value="Dipeptidylpeptidase IV, N-terminal domain"/>
    <property type="match status" value="1"/>
</dbReference>
<dbReference type="SUPFAM" id="SSF53474">
    <property type="entry name" value="alpha/beta-Hydrolases"/>
    <property type="match status" value="1"/>
</dbReference>
<feature type="domain" description="Dipeptidylpeptidase IV N-terminal" evidence="6">
    <location>
        <begin position="225"/>
        <end position="599"/>
    </location>
</feature>
<dbReference type="InterPro" id="IPR050278">
    <property type="entry name" value="Serine_Prot_S9B/DPPIV"/>
</dbReference>
<dbReference type="VEuPathDB" id="VectorBase:CSON005098"/>
<accession>A0A336K9H3</accession>
<dbReference type="EMBL" id="UFQS01000204">
    <property type="protein sequence ID" value="SSX01299.1"/>
    <property type="molecule type" value="Genomic_DNA"/>
</dbReference>
<dbReference type="Pfam" id="PF00930">
    <property type="entry name" value="DPPIV_N"/>
    <property type="match status" value="1"/>
</dbReference>
<dbReference type="GO" id="GO:0006508">
    <property type="term" value="P:proteolysis"/>
    <property type="evidence" value="ECO:0007669"/>
    <property type="project" value="InterPro"/>
</dbReference>